<evidence type="ECO:0000313" key="3">
    <source>
        <dbReference type="Proteomes" id="UP000266292"/>
    </source>
</evidence>
<sequence length="279" mass="30934">MKRISNLIFTLVVVLLSAISVHAKGNHGHQPAIENLEDKYKEIGATATYVVANGVPVAQELRFLEEEEVELPANSSLRQIALVRHGEPDLLKTGKFSYNQARQFVQDYDSVGIVVPDTPFLKVENPDDIAVFASSINRAKATANYIFGADREMTVSPDFREFETAMGKHSPNMSMPINFWTTTARIKWMLGIDRQGAESFADARKRARKAAQQLASATEETSKVVLVAHGFLNRYIKQNLEEMGWHVVQDGGSGYLSKIILAKIEPQERGSEGASIATR</sequence>
<dbReference type="EMBL" id="CP021236">
    <property type="protein sequence ID" value="ARS38051.1"/>
    <property type="molecule type" value="Genomic_DNA"/>
</dbReference>
<organism evidence="2 3">
    <name type="scientific">Pontibacter actiniarum</name>
    <dbReference type="NCBI Taxonomy" id="323450"/>
    <lineage>
        <taxon>Bacteria</taxon>
        <taxon>Pseudomonadati</taxon>
        <taxon>Bacteroidota</taxon>
        <taxon>Cytophagia</taxon>
        <taxon>Cytophagales</taxon>
        <taxon>Hymenobacteraceae</taxon>
        <taxon>Pontibacter</taxon>
    </lineage>
</organism>
<reference evidence="3" key="1">
    <citation type="submission" date="2017-05" db="EMBL/GenBank/DDBJ databases">
        <authorList>
            <person name="Ray J."/>
            <person name="Price M."/>
            <person name="Deutschbauer A."/>
        </authorList>
    </citation>
    <scope>NUCLEOTIDE SEQUENCE [LARGE SCALE GENOMIC DNA]</scope>
    <source>
        <strain evidence="3">DSM 19842</strain>
        <plasmid evidence="3">unnamed</plasmid>
    </source>
</reference>
<gene>
    <name evidence="2" type="ORF">CA264_21105</name>
</gene>
<evidence type="ECO:0000256" key="1">
    <source>
        <dbReference type="SAM" id="SignalP"/>
    </source>
</evidence>
<feature type="chain" id="PRO_5010985520" evidence="1">
    <location>
        <begin position="24"/>
        <end position="279"/>
    </location>
</feature>
<dbReference type="InterPro" id="IPR029033">
    <property type="entry name" value="His_PPase_superfam"/>
</dbReference>
<dbReference type="RefSeq" id="WP_025603802.1">
    <property type="nucleotide sequence ID" value="NZ_CP021236.1"/>
</dbReference>
<name>A0A1X9YZ44_9BACT</name>
<evidence type="ECO:0000313" key="2">
    <source>
        <dbReference type="EMBL" id="ARS38051.1"/>
    </source>
</evidence>
<dbReference type="SUPFAM" id="SSF53254">
    <property type="entry name" value="Phosphoglycerate mutase-like"/>
    <property type="match status" value="1"/>
</dbReference>
<dbReference type="Gene3D" id="3.40.50.1240">
    <property type="entry name" value="Phosphoglycerate mutase-like"/>
    <property type="match status" value="1"/>
</dbReference>
<dbReference type="STRING" id="709015.GCA_000472485_00027"/>
<feature type="signal peptide" evidence="1">
    <location>
        <begin position="1"/>
        <end position="23"/>
    </location>
</feature>
<keyword evidence="3" id="KW-1185">Reference proteome</keyword>
<protein>
    <submittedName>
        <fullName evidence="2">Alpha-ribazole phosphatase</fullName>
    </submittedName>
</protein>
<dbReference type="Proteomes" id="UP000266292">
    <property type="component" value="Plasmid unnamed"/>
</dbReference>
<keyword evidence="2" id="KW-0614">Plasmid</keyword>
<keyword evidence="1" id="KW-0732">Signal</keyword>
<dbReference type="AlphaFoldDB" id="A0A1X9YZ44"/>
<dbReference type="OrthoDB" id="892470at2"/>
<dbReference type="InterPro" id="IPR013078">
    <property type="entry name" value="His_Pase_superF_clade-1"/>
</dbReference>
<dbReference type="Pfam" id="PF00300">
    <property type="entry name" value="His_Phos_1"/>
    <property type="match status" value="1"/>
</dbReference>
<geneLocation type="plasmid" evidence="2 3">
    <name>unnamed</name>
</geneLocation>
<accession>A0A1X9YZ44</accession>
<dbReference type="KEGG" id="pact:CA264_21105"/>
<proteinExistence type="predicted"/>